<organism evidence="9 10">
    <name type="scientific">Larinioides sclopetarius</name>
    <dbReference type="NCBI Taxonomy" id="280406"/>
    <lineage>
        <taxon>Eukaryota</taxon>
        <taxon>Metazoa</taxon>
        <taxon>Ecdysozoa</taxon>
        <taxon>Arthropoda</taxon>
        <taxon>Chelicerata</taxon>
        <taxon>Arachnida</taxon>
        <taxon>Araneae</taxon>
        <taxon>Araneomorphae</taxon>
        <taxon>Entelegynae</taxon>
        <taxon>Araneoidea</taxon>
        <taxon>Araneidae</taxon>
        <taxon>Larinioides</taxon>
    </lineage>
</organism>
<dbReference type="InterPro" id="IPR001128">
    <property type="entry name" value="Cyt_P450"/>
</dbReference>
<dbReference type="Proteomes" id="UP001497382">
    <property type="component" value="Unassembled WGS sequence"/>
</dbReference>
<sequence>MEAITVFLMIITACLVVMFVRWTRNRQKRHNLFKRCGIPGPDPAFWTGILKEIKSKPTPNETITAWVKNVFGYFNGELPFVVVKNLEMLKKIFIKDFHVFCNRILAMDISPLNKTLIGLKGKRWKEVRSLLTPNFSTGKIKLMSQIVIRKVDITVDVVTRKAEKGEIFDMYQVVQGLTLDVIADCALAMKTRCQDNPQDIFLTSVSCYRMFEIGFFKN</sequence>
<keyword evidence="8" id="KW-0472">Membrane</keyword>
<evidence type="ECO:0000256" key="8">
    <source>
        <dbReference type="SAM" id="Phobius"/>
    </source>
</evidence>
<keyword evidence="4" id="KW-0479">Metal-binding</keyword>
<dbReference type="Pfam" id="PF00067">
    <property type="entry name" value="p450"/>
    <property type="match status" value="1"/>
</dbReference>
<keyword evidence="8" id="KW-1133">Transmembrane helix</keyword>
<evidence type="ECO:0000256" key="6">
    <source>
        <dbReference type="ARBA" id="ARBA00023004"/>
    </source>
</evidence>
<dbReference type="InterPro" id="IPR002402">
    <property type="entry name" value="Cyt_P450_E_grp-II"/>
</dbReference>
<evidence type="ECO:0000256" key="4">
    <source>
        <dbReference type="ARBA" id="ARBA00022723"/>
    </source>
</evidence>
<evidence type="ECO:0000256" key="2">
    <source>
        <dbReference type="ARBA" id="ARBA00010617"/>
    </source>
</evidence>
<comment type="caution">
    <text evidence="9">The sequence shown here is derived from an EMBL/GenBank/DDBJ whole genome shotgun (WGS) entry which is preliminary data.</text>
</comment>
<dbReference type="InterPro" id="IPR050705">
    <property type="entry name" value="Cytochrome_P450_3A"/>
</dbReference>
<dbReference type="GO" id="GO:0016705">
    <property type="term" value="F:oxidoreductase activity, acting on paired donors, with incorporation or reduction of molecular oxygen"/>
    <property type="evidence" value="ECO:0007669"/>
    <property type="project" value="InterPro"/>
</dbReference>
<protein>
    <recommendedName>
        <fullName evidence="11">Cytochrome P450</fullName>
    </recommendedName>
</protein>
<dbReference type="PANTHER" id="PTHR24302">
    <property type="entry name" value="CYTOCHROME P450 FAMILY 3"/>
    <property type="match status" value="1"/>
</dbReference>
<dbReference type="GO" id="GO:0008395">
    <property type="term" value="F:steroid hydroxylase activity"/>
    <property type="evidence" value="ECO:0007669"/>
    <property type="project" value="TreeGrafter"/>
</dbReference>
<dbReference type="SUPFAM" id="SSF48264">
    <property type="entry name" value="Cytochrome P450"/>
    <property type="match status" value="1"/>
</dbReference>
<name>A0AAV1ZBH5_9ARAC</name>
<dbReference type="EMBL" id="CAXIEN010000032">
    <property type="protein sequence ID" value="CAL1268348.1"/>
    <property type="molecule type" value="Genomic_DNA"/>
</dbReference>
<dbReference type="AlphaFoldDB" id="A0AAV1ZBH5"/>
<evidence type="ECO:0000313" key="9">
    <source>
        <dbReference type="EMBL" id="CAL1268348.1"/>
    </source>
</evidence>
<dbReference type="GO" id="GO:0020037">
    <property type="term" value="F:heme binding"/>
    <property type="evidence" value="ECO:0007669"/>
    <property type="project" value="InterPro"/>
</dbReference>
<evidence type="ECO:0000313" key="10">
    <source>
        <dbReference type="Proteomes" id="UP001497382"/>
    </source>
</evidence>
<proteinExistence type="inferred from homology"/>
<dbReference type="GO" id="GO:0005506">
    <property type="term" value="F:iron ion binding"/>
    <property type="evidence" value="ECO:0007669"/>
    <property type="project" value="InterPro"/>
</dbReference>
<reference evidence="9 10" key="1">
    <citation type="submission" date="2024-04" db="EMBL/GenBank/DDBJ databases">
        <authorList>
            <person name="Rising A."/>
            <person name="Reimegard J."/>
            <person name="Sonavane S."/>
            <person name="Akerstrom W."/>
            <person name="Nylinder S."/>
            <person name="Hedman E."/>
            <person name="Kallberg Y."/>
        </authorList>
    </citation>
    <scope>NUCLEOTIDE SEQUENCE [LARGE SCALE GENOMIC DNA]</scope>
</reference>
<keyword evidence="8" id="KW-0812">Transmembrane</keyword>
<gene>
    <name evidence="9" type="ORF">LARSCL_LOCUS4116</name>
</gene>
<dbReference type="InterPro" id="IPR036396">
    <property type="entry name" value="Cyt_P450_sf"/>
</dbReference>
<comment type="cofactor">
    <cofactor evidence="1">
        <name>heme</name>
        <dbReference type="ChEBI" id="CHEBI:30413"/>
    </cofactor>
</comment>
<feature type="transmembrane region" description="Helical" evidence="8">
    <location>
        <begin position="6"/>
        <end position="23"/>
    </location>
</feature>
<keyword evidence="3" id="KW-0349">Heme</keyword>
<evidence type="ECO:0000256" key="5">
    <source>
        <dbReference type="ARBA" id="ARBA00023002"/>
    </source>
</evidence>
<comment type="similarity">
    <text evidence="2">Belongs to the cytochrome P450 family.</text>
</comment>
<evidence type="ECO:0008006" key="11">
    <source>
        <dbReference type="Google" id="ProtNLM"/>
    </source>
</evidence>
<keyword evidence="10" id="KW-1185">Reference proteome</keyword>
<dbReference type="PRINTS" id="PR00464">
    <property type="entry name" value="EP450II"/>
</dbReference>
<keyword evidence="5" id="KW-0560">Oxidoreductase</keyword>
<evidence type="ECO:0000256" key="3">
    <source>
        <dbReference type="ARBA" id="ARBA00022617"/>
    </source>
</evidence>
<keyword evidence="7" id="KW-0503">Monooxygenase</keyword>
<accession>A0AAV1ZBH5</accession>
<keyword evidence="6" id="KW-0408">Iron</keyword>
<evidence type="ECO:0000256" key="7">
    <source>
        <dbReference type="ARBA" id="ARBA00023033"/>
    </source>
</evidence>
<dbReference type="PANTHER" id="PTHR24302:SF15">
    <property type="entry name" value="FATTY-ACID PEROXYGENASE"/>
    <property type="match status" value="1"/>
</dbReference>
<evidence type="ECO:0000256" key="1">
    <source>
        <dbReference type="ARBA" id="ARBA00001971"/>
    </source>
</evidence>
<dbReference type="Gene3D" id="1.10.630.10">
    <property type="entry name" value="Cytochrome P450"/>
    <property type="match status" value="1"/>
</dbReference>